<accession>A0ABM9CU42</accession>
<dbReference type="Proteomes" id="UP000838821">
    <property type="component" value="Unassembled WGS sequence"/>
</dbReference>
<organism evidence="1 2">
    <name type="scientific">Paenibacillus allorhizoplanae</name>
    <dbReference type="NCBI Taxonomy" id="2905648"/>
    <lineage>
        <taxon>Bacteria</taxon>
        <taxon>Bacillati</taxon>
        <taxon>Bacillota</taxon>
        <taxon>Bacilli</taxon>
        <taxon>Bacillales</taxon>
        <taxon>Paenibacillaceae</taxon>
        <taxon>Paenibacillus</taxon>
    </lineage>
</organism>
<evidence type="ECO:0000313" key="2">
    <source>
        <dbReference type="Proteomes" id="UP000838821"/>
    </source>
</evidence>
<proteinExistence type="predicted"/>
<dbReference type="EMBL" id="CAKMMW010000021">
    <property type="protein sequence ID" value="CAH1222355.1"/>
    <property type="molecule type" value="Genomic_DNA"/>
</dbReference>
<reference evidence="1" key="1">
    <citation type="submission" date="2022-01" db="EMBL/GenBank/DDBJ databases">
        <authorList>
            <person name="Criscuolo A."/>
        </authorList>
    </citation>
    <scope>NUCLEOTIDE SEQUENCE</scope>
    <source>
        <strain evidence="1">CIP111891</strain>
    </source>
</reference>
<sequence>MRKTIIPIILATMTLVGSIPVSVDTDNCEIVVTNLNSDLKLHMPVATFQLPAESKQELKTIGHEYTISNDDGNYGDHVDVQFVGEILTCLFLDVSRLRS</sequence>
<name>A0ABM9CU42_9BACL</name>
<comment type="caution">
    <text evidence="1">The sequence shown here is derived from an EMBL/GenBank/DDBJ whole genome shotgun (WGS) entry which is preliminary data.</text>
</comment>
<gene>
    <name evidence="1" type="ORF">PAECIP111891_05327</name>
</gene>
<keyword evidence="2" id="KW-1185">Reference proteome</keyword>
<protein>
    <submittedName>
        <fullName evidence="1">Uncharacterized protein</fullName>
    </submittedName>
</protein>
<evidence type="ECO:0000313" key="1">
    <source>
        <dbReference type="EMBL" id="CAH1222355.1"/>
    </source>
</evidence>